<protein>
    <recommendedName>
        <fullName evidence="6">28S ribosomal protein S36, mitochondrial</fullName>
    </recommendedName>
</protein>
<name>A0A146LM93_LYGHE</name>
<evidence type="ECO:0000256" key="1">
    <source>
        <dbReference type="ARBA" id="ARBA00004173"/>
    </source>
</evidence>
<organism evidence="5">
    <name type="scientific">Lygus hesperus</name>
    <name type="common">Western plant bug</name>
    <dbReference type="NCBI Taxonomy" id="30085"/>
    <lineage>
        <taxon>Eukaryota</taxon>
        <taxon>Metazoa</taxon>
        <taxon>Ecdysozoa</taxon>
        <taxon>Arthropoda</taxon>
        <taxon>Hexapoda</taxon>
        <taxon>Insecta</taxon>
        <taxon>Pterygota</taxon>
        <taxon>Neoptera</taxon>
        <taxon>Paraneoptera</taxon>
        <taxon>Hemiptera</taxon>
        <taxon>Heteroptera</taxon>
        <taxon>Panheteroptera</taxon>
        <taxon>Cimicomorpha</taxon>
        <taxon>Miridae</taxon>
        <taxon>Mirini</taxon>
        <taxon>Lygus</taxon>
    </lineage>
</organism>
<dbReference type="EMBL" id="GDHC01010110">
    <property type="protein sequence ID" value="JAQ08519.1"/>
    <property type="molecule type" value="Transcribed_RNA"/>
</dbReference>
<dbReference type="GO" id="GO:0005739">
    <property type="term" value="C:mitochondrion"/>
    <property type="evidence" value="ECO:0007669"/>
    <property type="project" value="UniProtKB-SubCell"/>
</dbReference>
<feature type="compositionally biased region" description="Low complexity" evidence="4">
    <location>
        <begin position="77"/>
        <end position="87"/>
    </location>
</feature>
<feature type="region of interest" description="Disordered" evidence="4">
    <location>
        <begin position="51"/>
        <end position="90"/>
    </location>
</feature>
<feature type="non-terminal residue" evidence="5">
    <location>
        <position position="1"/>
    </location>
</feature>
<sequence>ITIRGKQTPPVLRIKVLYNLSRRIHFHTKKSTDKRTMKISQLLRSVEAAKSRIPSIKFRGGQQGQNNQGRPGGSQGSGSKQSSGSGQIYEDFQLPQRFKRQLIDAREIDAINSGGAY</sequence>
<dbReference type="AlphaFoldDB" id="A0A146LM93"/>
<accession>A0A146LM93</accession>
<keyword evidence="2" id="KW-0496">Mitochondrion</keyword>
<gene>
    <name evidence="5" type="ORF">g.93474</name>
</gene>
<dbReference type="InterPro" id="IPR020373">
    <property type="entry name" value="Kgd4/YMR-31"/>
</dbReference>
<comment type="subcellular location">
    <subcellularLocation>
        <location evidence="1">Mitochondrion</location>
    </subcellularLocation>
</comment>
<reference evidence="5" key="1">
    <citation type="journal article" date="2016" name="Gigascience">
        <title>De novo construction of an expanded transcriptome assembly for the western tarnished plant bug, Lygus hesperus.</title>
        <authorList>
            <person name="Tassone E.E."/>
            <person name="Geib S.M."/>
            <person name="Hall B."/>
            <person name="Fabrick J.A."/>
            <person name="Brent C.S."/>
            <person name="Hull J.J."/>
        </authorList>
    </citation>
    <scope>NUCLEOTIDE SEQUENCE</scope>
</reference>
<proteinExistence type="inferred from homology"/>
<evidence type="ECO:0000256" key="4">
    <source>
        <dbReference type="SAM" id="MobiDB-lite"/>
    </source>
</evidence>
<dbReference type="Pfam" id="PF10937">
    <property type="entry name" value="Kgd4-YMR31"/>
    <property type="match status" value="1"/>
</dbReference>
<dbReference type="GO" id="GO:0006103">
    <property type="term" value="P:2-oxoglutarate metabolic process"/>
    <property type="evidence" value="ECO:0007669"/>
    <property type="project" value="InterPro"/>
</dbReference>
<evidence type="ECO:0000313" key="5">
    <source>
        <dbReference type="EMBL" id="JAQ08519.1"/>
    </source>
</evidence>
<comment type="similarity">
    <text evidence="3">Belongs to the alpha-ketoglutarate dehydrogenase component 4 family.</text>
</comment>
<evidence type="ECO:0000256" key="3">
    <source>
        <dbReference type="ARBA" id="ARBA00043970"/>
    </source>
</evidence>
<evidence type="ECO:0008006" key="6">
    <source>
        <dbReference type="Google" id="ProtNLM"/>
    </source>
</evidence>
<evidence type="ECO:0000256" key="2">
    <source>
        <dbReference type="ARBA" id="ARBA00023128"/>
    </source>
</evidence>